<evidence type="ECO:0000259" key="6">
    <source>
        <dbReference type="PROSITE" id="PS50893"/>
    </source>
</evidence>
<dbReference type="PANTHER" id="PTHR43776:SF7">
    <property type="entry name" value="D,D-DIPEPTIDE TRANSPORT ATP-BINDING PROTEIN DDPF-RELATED"/>
    <property type="match status" value="1"/>
</dbReference>
<keyword evidence="4" id="KW-0547">Nucleotide-binding</keyword>
<evidence type="ECO:0000256" key="1">
    <source>
        <dbReference type="ARBA" id="ARBA00004417"/>
    </source>
</evidence>
<organism evidence="7 8">
    <name type="scientific">Paracoccus alkanivorans</name>
    <dbReference type="NCBI Taxonomy" id="2116655"/>
    <lineage>
        <taxon>Bacteria</taxon>
        <taxon>Pseudomonadati</taxon>
        <taxon>Pseudomonadota</taxon>
        <taxon>Alphaproteobacteria</taxon>
        <taxon>Rhodobacterales</taxon>
        <taxon>Paracoccaceae</taxon>
        <taxon>Paracoccus</taxon>
    </lineage>
</organism>
<evidence type="ECO:0000256" key="2">
    <source>
        <dbReference type="ARBA" id="ARBA00005417"/>
    </source>
</evidence>
<dbReference type="Proteomes" id="UP000273516">
    <property type="component" value="Unassembled WGS sequence"/>
</dbReference>
<dbReference type="InterPro" id="IPR017871">
    <property type="entry name" value="ABC_transporter-like_CS"/>
</dbReference>
<dbReference type="RefSeq" id="WP_122114565.1">
    <property type="nucleotide sequence ID" value="NZ_QOKZ01000025.1"/>
</dbReference>
<sequence length="289" mass="31977">MSKDAILSLSNVTHDFGGRRVITGRSPTIRAVEDVSFDVRKGDILGIVGESGSGKTTLAKIMLGLLPPTQGEVLLDGTPIIEMSRKRIAERIQFIFQDPYSSLNPRQSVGQIVGYPLYLRGQENAAERDRKARELLDIVGLSSRFFDAYPSQMSGGQRQRVAIARALITRPDLLICDEPTSALDVSVQSQVLNLLLELREEFGLTYVMVSHNMAVIQHMTTRVAVMFLGRIVEMDTSEKVFGTPQHPYTRLLLNSTLSVNQGAGVPDLNVDAEARHAMRDHPSYVSQRV</sequence>
<dbReference type="InterPro" id="IPR003593">
    <property type="entry name" value="AAA+_ATPase"/>
</dbReference>
<proteinExistence type="inferred from homology"/>
<comment type="caution">
    <text evidence="7">The sequence shown here is derived from an EMBL/GenBank/DDBJ whole genome shotgun (WGS) entry which is preliminary data.</text>
</comment>
<dbReference type="AlphaFoldDB" id="A0A3M0LWC0"/>
<keyword evidence="8" id="KW-1185">Reference proteome</keyword>
<dbReference type="Gene3D" id="3.40.50.300">
    <property type="entry name" value="P-loop containing nucleotide triphosphate hydrolases"/>
    <property type="match status" value="1"/>
</dbReference>
<gene>
    <name evidence="7" type="ORF">C9E81_22380</name>
</gene>
<dbReference type="PROSITE" id="PS50893">
    <property type="entry name" value="ABC_TRANSPORTER_2"/>
    <property type="match status" value="1"/>
</dbReference>
<comment type="subcellular location">
    <subcellularLocation>
        <location evidence="1">Cell inner membrane</location>
        <topology evidence="1">Peripheral membrane protein</topology>
    </subcellularLocation>
</comment>
<dbReference type="Pfam" id="PF08352">
    <property type="entry name" value="oligo_HPY"/>
    <property type="match status" value="1"/>
</dbReference>
<dbReference type="SMART" id="SM00382">
    <property type="entry name" value="AAA"/>
    <property type="match status" value="1"/>
</dbReference>
<dbReference type="Pfam" id="PF00005">
    <property type="entry name" value="ABC_tran"/>
    <property type="match status" value="1"/>
</dbReference>
<comment type="similarity">
    <text evidence="2">Belongs to the ABC transporter superfamily.</text>
</comment>
<reference evidence="7 8" key="1">
    <citation type="submission" date="2018-07" db="EMBL/GenBank/DDBJ databases">
        <authorList>
            <person name="Zhang Y."/>
            <person name="Wang L."/>
            <person name="Ma S."/>
        </authorList>
    </citation>
    <scope>NUCLEOTIDE SEQUENCE [LARGE SCALE GENOMIC DNA]</scope>
    <source>
        <strain evidence="7 8">4-2</strain>
    </source>
</reference>
<dbReference type="SUPFAM" id="SSF52540">
    <property type="entry name" value="P-loop containing nucleoside triphosphate hydrolases"/>
    <property type="match status" value="1"/>
</dbReference>
<dbReference type="PANTHER" id="PTHR43776">
    <property type="entry name" value="TRANSPORT ATP-BINDING PROTEIN"/>
    <property type="match status" value="1"/>
</dbReference>
<name>A0A3M0LWC0_9RHOB</name>
<dbReference type="GO" id="GO:0005524">
    <property type="term" value="F:ATP binding"/>
    <property type="evidence" value="ECO:0007669"/>
    <property type="project" value="UniProtKB-KW"/>
</dbReference>
<dbReference type="GO" id="GO:0055085">
    <property type="term" value="P:transmembrane transport"/>
    <property type="evidence" value="ECO:0007669"/>
    <property type="project" value="UniProtKB-ARBA"/>
</dbReference>
<evidence type="ECO:0000256" key="3">
    <source>
        <dbReference type="ARBA" id="ARBA00022448"/>
    </source>
</evidence>
<evidence type="ECO:0000313" key="7">
    <source>
        <dbReference type="EMBL" id="RMC29812.1"/>
    </source>
</evidence>
<protein>
    <submittedName>
        <fullName evidence="7">ABC transporter ATP-binding protein</fullName>
    </submittedName>
</protein>
<dbReference type="GO" id="GO:0016887">
    <property type="term" value="F:ATP hydrolysis activity"/>
    <property type="evidence" value="ECO:0007669"/>
    <property type="project" value="InterPro"/>
</dbReference>
<dbReference type="PROSITE" id="PS00211">
    <property type="entry name" value="ABC_TRANSPORTER_1"/>
    <property type="match status" value="1"/>
</dbReference>
<dbReference type="InterPro" id="IPR013563">
    <property type="entry name" value="Oligopep_ABC_C"/>
</dbReference>
<dbReference type="CDD" id="cd03257">
    <property type="entry name" value="ABC_NikE_OppD_transporters"/>
    <property type="match status" value="1"/>
</dbReference>
<dbReference type="InterPro" id="IPR003439">
    <property type="entry name" value="ABC_transporter-like_ATP-bd"/>
</dbReference>
<dbReference type="EMBL" id="QOKZ01000025">
    <property type="protein sequence ID" value="RMC29812.1"/>
    <property type="molecule type" value="Genomic_DNA"/>
</dbReference>
<dbReference type="InterPro" id="IPR027417">
    <property type="entry name" value="P-loop_NTPase"/>
</dbReference>
<feature type="domain" description="ABC transporter" evidence="6">
    <location>
        <begin position="7"/>
        <end position="253"/>
    </location>
</feature>
<dbReference type="OrthoDB" id="9802264at2"/>
<dbReference type="InterPro" id="IPR050319">
    <property type="entry name" value="ABC_transp_ATP-bind"/>
</dbReference>
<evidence type="ECO:0000313" key="8">
    <source>
        <dbReference type="Proteomes" id="UP000273516"/>
    </source>
</evidence>
<dbReference type="GO" id="GO:0015833">
    <property type="term" value="P:peptide transport"/>
    <property type="evidence" value="ECO:0007669"/>
    <property type="project" value="InterPro"/>
</dbReference>
<keyword evidence="5 7" id="KW-0067">ATP-binding</keyword>
<evidence type="ECO:0000256" key="4">
    <source>
        <dbReference type="ARBA" id="ARBA00022741"/>
    </source>
</evidence>
<evidence type="ECO:0000256" key="5">
    <source>
        <dbReference type="ARBA" id="ARBA00022840"/>
    </source>
</evidence>
<dbReference type="GO" id="GO:0005886">
    <property type="term" value="C:plasma membrane"/>
    <property type="evidence" value="ECO:0007669"/>
    <property type="project" value="UniProtKB-SubCell"/>
</dbReference>
<accession>A0A3M0LWC0</accession>
<keyword evidence="3" id="KW-0813">Transport</keyword>